<dbReference type="InterPro" id="IPR011989">
    <property type="entry name" value="ARM-like"/>
</dbReference>
<accession>A0A7W7T224</accession>
<name>A0A7W7T224_9PSEU</name>
<dbReference type="PROSITE" id="PS50837">
    <property type="entry name" value="NACHT"/>
    <property type="match status" value="1"/>
</dbReference>
<dbReference type="InterPro" id="IPR027417">
    <property type="entry name" value="P-loop_NTPase"/>
</dbReference>
<gene>
    <name evidence="2" type="ORF">F4559_002442</name>
</gene>
<dbReference type="SUPFAM" id="SSF52540">
    <property type="entry name" value="P-loop containing nucleoside triphosphate hydrolases"/>
    <property type="match status" value="1"/>
</dbReference>
<dbReference type="InterPro" id="IPR016024">
    <property type="entry name" value="ARM-type_fold"/>
</dbReference>
<evidence type="ECO:0000313" key="3">
    <source>
        <dbReference type="Proteomes" id="UP000542674"/>
    </source>
</evidence>
<dbReference type="RefSeq" id="WP_184668462.1">
    <property type="nucleotide sequence ID" value="NZ_BAABAI010000013.1"/>
</dbReference>
<organism evidence="2 3">
    <name type="scientific">Saccharothrix violaceirubra</name>
    <dbReference type="NCBI Taxonomy" id="413306"/>
    <lineage>
        <taxon>Bacteria</taxon>
        <taxon>Bacillati</taxon>
        <taxon>Actinomycetota</taxon>
        <taxon>Actinomycetes</taxon>
        <taxon>Pseudonocardiales</taxon>
        <taxon>Pseudonocardiaceae</taxon>
        <taxon>Saccharothrix</taxon>
    </lineage>
</organism>
<proteinExistence type="predicted"/>
<dbReference type="SUPFAM" id="SSF48371">
    <property type="entry name" value="ARM repeat"/>
    <property type="match status" value="2"/>
</dbReference>
<dbReference type="EMBL" id="JACHJS010000001">
    <property type="protein sequence ID" value="MBB4965083.1"/>
    <property type="molecule type" value="Genomic_DNA"/>
</dbReference>
<protein>
    <recommendedName>
        <fullName evidence="1">NACHT domain-containing protein</fullName>
    </recommendedName>
</protein>
<dbReference type="Proteomes" id="UP000542674">
    <property type="component" value="Unassembled WGS sequence"/>
</dbReference>
<dbReference type="Gene3D" id="3.40.50.300">
    <property type="entry name" value="P-loop containing nucleotide triphosphate hydrolases"/>
    <property type="match status" value="1"/>
</dbReference>
<keyword evidence="3" id="KW-1185">Reference proteome</keyword>
<dbReference type="InterPro" id="IPR007111">
    <property type="entry name" value="NACHT_NTPase"/>
</dbReference>
<dbReference type="InterPro" id="IPR004155">
    <property type="entry name" value="PBS_lyase_HEAT"/>
</dbReference>
<reference evidence="2 3" key="1">
    <citation type="submission" date="2020-08" db="EMBL/GenBank/DDBJ databases">
        <title>Sequencing the genomes of 1000 actinobacteria strains.</title>
        <authorList>
            <person name="Klenk H.-P."/>
        </authorList>
    </citation>
    <scope>NUCLEOTIDE SEQUENCE [LARGE SCALE GENOMIC DNA]</scope>
    <source>
        <strain evidence="2 3">DSM 45084</strain>
    </source>
</reference>
<feature type="domain" description="NACHT" evidence="1">
    <location>
        <begin position="139"/>
        <end position="240"/>
    </location>
</feature>
<comment type="caution">
    <text evidence="2">The sequence shown here is derived from an EMBL/GenBank/DDBJ whole genome shotgun (WGS) entry which is preliminary data.</text>
</comment>
<evidence type="ECO:0000259" key="1">
    <source>
        <dbReference type="PROSITE" id="PS50837"/>
    </source>
</evidence>
<evidence type="ECO:0000313" key="2">
    <source>
        <dbReference type="EMBL" id="MBB4965083.1"/>
    </source>
</evidence>
<dbReference type="Pfam" id="PF05729">
    <property type="entry name" value="NACHT"/>
    <property type="match status" value="1"/>
</dbReference>
<dbReference type="Gene3D" id="1.25.10.10">
    <property type="entry name" value="Leucine-rich Repeat Variant"/>
    <property type="match status" value="1"/>
</dbReference>
<sequence>MENRNDISGVVNGPAVQVGVNYGGVNYHVAAEAPRVDLPRPSGWADAPELPDDVRALLRAQISMAQTMPYKLPGARRPSLATVYVRQELGGVVEEPDQHRPAPALDHRGRLIEPPRRPVARTTVRPPSRAVREALDDHDHLIVTGGPGQGKSTLSLRLAADIAKHWATRAEPPLSEPVVPLRLPARLLAPRVGMPFADALAEAAGEEYGSLLPHRLDPRVLVEPVMGCRWLLLVDGLDEVADAGTRDRLVTVLAHRTTHRVVLTTRPIGGAALAPLHEIGAQRYELQPFDEAALTRFADNWFGHGERFVRQVREAHLDELVRVPLLATIAGIIFEQRADHPLPDNQYELYEAYLKYLRDRPLAPSRFDSIRDSLLEHLGCVRLEADTSLIAAARDRVGEEEGLGEYLTSVGPLTPRGDDVSFLHHSFAEHLAAKAKARILPPEFDPAHEDFVRLVHTARSEERGRHARMVLLHYCHLHLDQADGVVRWLHQGDDVQQLIAAQLLAWHVPVAQSTLEEFLATVRAWAATTSSTALKILAQASRAHHPGLVAWLTALASDAALPWASRIEAAAALAIRIREQGVSDAAEVLSTAAEDRSVSLRDRLSAAEALSQCGPDERAVALRSLRATLTAPGAEGTVLRDTALVLVGLGVEHRTEAVEALLVALEDPCAADEDKVAIATGLSEVSVEHQALCAEVFVVAMVSDGWQVSRNAAAALADQGSRRVGEAAELLSGRIADRALDTTARIRAAEALAAMGPQYRRPAGQALLKIANDTGHSAYDRVQAASLLSGLGVEFHVGVVRTLREVIAVRHLAPFYRRQAAEYLAELGPEYHTEAARAFEEQSRNPHQRLAVLESLAQLGGVHREVAVTTLRKYVADRDRPPRERVHAARVLVRLSTDHHDELGGHMVEVAAETDEVNSATWAWRVLEDLGLVHRDSPGDDLVTAIRHGGTRVRRIAMAGLRIADGERAAQALLTTLRIGLTDPRVRTVVDMEIVRTGRRYHDAVVVALSGLYRSGMLPFDYASRCALLLVDAGERPRARFLELVRCVVADPDVPDDDLLVALTGLKDSADPEDRPALEAIMMDGVLSRSIRIRAASALCEADRSLFTEAVALAAAFGRHMPHFDWAIDFHERGAGLVELLMPVVVDVDCRGVCRERATMVLSERHPEQRGRVSAFVQGRMLDDFLGVSERTKACAAATLDEEVAHCREVFDDGKAALKDRAEAASRLVELGEVDGDDAIAFLRRVAADRRSTMEERRAVLRRLEWLSPPMSVISALREALDNRPDEVAVEDRMVSLGRRVHWMDDGEALIRDVLDGAETDLAERVKAAVELARLRPALVQDAAESLWRLRPSPRAYRALAEFGRRRRHEVVAELIAMALDEGRRWQARREAALLVVEIMSEPDDAVVEFLNGRLDERSLSDRDRRRIARGLLRLDVLRGVRDSESARASARWRAAMDMYEYDVADRAAGAKVLRDIANDPLCRPALRWRAARGLATFGVRGQEWGSEALEALMGDETLSVRVRASAAQALGLARPDLRIKVRKFLWKLAIGTESAVRLHVLLARLEIDLADVSVELRTLSRDGSVAANVRARAAWAAAQAQWGLRDSAAVVLKEIAFDRAVARHVRVKAARWLAFVSAVCRPEARALLAELRSARP</sequence>
<dbReference type="SMART" id="SM00567">
    <property type="entry name" value="EZ_HEAT"/>
    <property type="match status" value="10"/>
</dbReference>